<gene>
    <name evidence="7" type="ORF">GCM10017621_24010</name>
</gene>
<dbReference type="CDD" id="cd14668">
    <property type="entry name" value="mlta_B"/>
    <property type="match status" value="1"/>
</dbReference>
<feature type="domain" description="Lytic transglycosylase MltA" evidence="6">
    <location>
        <begin position="152"/>
        <end position="306"/>
    </location>
</feature>
<dbReference type="EC" id="4.2.2.n1" evidence="2"/>
<dbReference type="EMBL" id="BSFE01000006">
    <property type="protein sequence ID" value="GLK52893.1"/>
    <property type="molecule type" value="Genomic_DNA"/>
</dbReference>
<dbReference type="PANTHER" id="PTHR30124">
    <property type="entry name" value="MEMBRANE-BOUND LYTIC MUREIN TRANSGLYCOSYLASE A"/>
    <property type="match status" value="1"/>
</dbReference>
<evidence type="ECO:0000256" key="5">
    <source>
        <dbReference type="ARBA" id="ARBA00030918"/>
    </source>
</evidence>
<evidence type="ECO:0000313" key="8">
    <source>
        <dbReference type="Proteomes" id="UP001143486"/>
    </source>
</evidence>
<dbReference type="Gene3D" id="2.40.40.10">
    <property type="entry name" value="RlpA-like domain"/>
    <property type="match status" value="1"/>
</dbReference>
<dbReference type="InterPro" id="IPR005300">
    <property type="entry name" value="MltA_B"/>
</dbReference>
<comment type="catalytic activity">
    <reaction evidence="1">
        <text>Exolytic cleavage of the (1-&gt;4)-beta-glycosidic linkage between N-acetylmuramic acid (MurNAc) and N-acetylglucosamine (GlcNAc) residues in peptidoglycan, from either the reducing or the non-reducing ends of the peptidoglycan chains, with concomitant formation of a 1,6-anhydrobond in the MurNAc residue.</text>
        <dbReference type="EC" id="4.2.2.n1"/>
    </reaction>
</comment>
<dbReference type="InterPro" id="IPR026044">
    <property type="entry name" value="MltA"/>
</dbReference>
<dbReference type="RefSeq" id="WP_271187251.1">
    <property type="nucleotide sequence ID" value="NZ_BSFE01000006.1"/>
</dbReference>
<dbReference type="Proteomes" id="UP001143486">
    <property type="component" value="Unassembled WGS sequence"/>
</dbReference>
<protein>
    <recommendedName>
        <fullName evidence="2">peptidoglycan lytic exotransglycosylase</fullName>
        <ecNumber evidence="2">4.2.2.n1</ecNumber>
    </recommendedName>
    <alternativeName>
        <fullName evidence="5">Murein hydrolase A</fullName>
    </alternativeName>
</protein>
<dbReference type="GO" id="GO:0009253">
    <property type="term" value="P:peptidoglycan catabolic process"/>
    <property type="evidence" value="ECO:0007669"/>
    <property type="project" value="TreeGrafter"/>
</dbReference>
<dbReference type="Pfam" id="PF06725">
    <property type="entry name" value="3D"/>
    <property type="match status" value="1"/>
</dbReference>
<dbReference type="GO" id="GO:0071555">
    <property type="term" value="P:cell wall organization"/>
    <property type="evidence" value="ECO:0007669"/>
    <property type="project" value="UniProtKB-KW"/>
</dbReference>
<evidence type="ECO:0000256" key="3">
    <source>
        <dbReference type="ARBA" id="ARBA00023239"/>
    </source>
</evidence>
<dbReference type="GO" id="GO:0009254">
    <property type="term" value="P:peptidoglycan turnover"/>
    <property type="evidence" value="ECO:0007669"/>
    <property type="project" value="InterPro"/>
</dbReference>
<accession>A0A9W6IM87</accession>
<evidence type="ECO:0000256" key="1">
    <source>
        <dbReference type="ARBA" id="ARBA00001420"/>
    </source>
</evidence>
<proteinExistence type="predicted"/>
<comment type="caution">
    <text evidence="7">The sequence shown here is derived from an EMBL/GenBank/DDBJ whole genome shotgun (WGS) entry which is preliminary data.</text>
</comment>
<organism evidence="7 8">
    <name type="scientific">Maricaulis virginensis</name>
    <dbReference type="NCBI Taxonomy" id="144022"/>
    <lineage>
        <taxon>Bacteria</taxon>
        <taxon>Pseudomonadati</taxon>
        <taxon>Pseudomonadota</taxon>
        <taxon>Alphaproteobacteria</taxon>
        <taxon>Maricaulales</taxon>
        <taxon>Maricaulaceae</taxon>
        <taxon>Maricaulis</taxon>
    </lineage>
</organism>
<evidence type="ECO:0000256" key="2">
    <source>
        <dbReference type="ARBA" id="ARBA00012587"/>
    </source>
</evidence>
<keyword evidence="8" id="KW-1185">Reference proteome</keyword>
<keyword evidence="4" id="KW-0961">Cell wall biogenesis/degradation</keyword>
<dbReference type="PANTHER" id="PTHR30124:SF0">
    <property type="entry name" value="MEMBRANE-BOUND LYTIC MUREIN TRANSGLYCOSYLASE A"/>
    <property type="match status" value="1"/>
</dbReference>
<dbReference type="PIRSF" id="PIRSF019422">
    <property type="entry name" value="MltA"/>
    <property type="match status" value="1"/>
</dbReference>
<sequence length="417" mass="45131">MSPRLRGRRAPWTVAAGCLLLIACQPEPEPAPQPEEPPAPVPDTLDFLPASWDALPGWAEADLADAQSAFLRSCERLRVRDGAVPLSERAAWAGTVADWREACTQLDAVESGTAPLQPVFEAVFTPVRVVAADPESGAQAQTGLMTGYYEPFVHVRPEPGDGFTQPLRRRPDDLVTVDLGRFDPALAGRRIVGEVRGGELVLYKDRGEIERQDAGEVFAWGRPADVFFLQIQGSGRLVWPDGHQERAAFAAHNGLPYRSIGRELIERGELEAHAASKAGIEAWLAENGPQATAELFSVNPRYVFFQTQMLDDPATGPSGSAGVPLTPMASIAVDPSRHAYGVPVWLSADLPELGPWSGLVVTQDTGGAITGPLRVDFFWGWGEAAERRAGSTRAQAEWVMLLPHTVVARLFADRQPA</sequence>
<dbReference type="SMART" id="SM00925">
    <property type="entry name" value="MltA"/>
    <property type="match status" value="1"/>
</dbReference>
<dbReference type="GO" id="GO:0008933">
    <property type="term" value="F:peptidoglycan lytic transglycosylase activity"/>
    <property type="evidence" value="ECO:0007669"/>
    <property type="project" value="TreeGrafter"/>
</dbReference>
<dbReference type="Pfam" id="PF03562">
    <property type="entry name" value="MltA"/>
    <property type="match status" value="1"/>
</dbReference>
<dbReference type="GO" id="GO:0019867">
    <property type="term" value="C:outer membrane"/>
    <property type="evidence" value="ECO:0007669"/>
    <property type="project" value="InterPro"/>
</dbReference>
<evidence type="ECO:0000313" key="7">
    <source>
        <dbReference type="EMBL" id="GLK52893.1"/>
    </source>
</evidence>
<dbReference type="AlphaFoldDB" id="A0A9W6IM87"/>
<dbReference type="Gene3D" id="2.40.240.50">
    <property type="entry name" value="Barwin-like endoglucanases"/>
    <property type="match status" value="1"/>
</dbReference>
<reference evidence="7" key="2">
    <citation type="submission" date="2023-01" db="EMBL/GenBank/DDBJ databases">
        <authorList>
            <person name="Sun Q."/>
            <person name="Evtushenko L."/>
        </authorList>
    </citation>
    <scope>NUCLEOTIDE SEQUENCE</scope>
    <source>
        <strain evidence="7">VKM B-1513</strain>
    </source>
</reference>
<reference evidence="7" key="1">
    <citation type="journal article" date="2014" name="Int. J. Syst. Evol. Microbiol.">
        <title>Complete genome sequence of Corynebacterium casei LMG S-19264T (=DSM 44701T), isolated from a smear-ripened cheese.</title>
        <authorList>
            <consortium name="US DOE Joint Genome Institute (JGI-PGF)"/>
            <person name="Walter F."/>
            <person name="Albersmeier A."/>
            <person name="Kalinowski J."/>
            <person name="Ruckert C."/>
        </authorList>
    </citation>
    <scope>NUCLEOTIDE SEQUENCE</scope>
    <source>
        <strain evidence="7">VKM B-1513</strain>
    </source>
</reference>
<name>A0A9W6IM87_9PROT</name>
<dbReference type="InterPro" id="IPR010611">
    <property type="entry name" value="3D_dom"/>
</dbReference>
<dbReference type="CDD" id="cd14485">
    <property type="entry name" value="mltA_like_LT_A"/>
    <property type="match status" value="1"/>
</dbReference>
<dbReference type="PROSITE" id="PS51257">
    <property type="entry name" value="PROKAR_LIPOPROTEIN"/>
    <property type="match status" value="1"/>
</dbReference>
<dbReference type="GO" id="GO:0004553">
    <property type="term" value="F:hydrolase activity, hydrolyzing O-glycosyl compounds"/>
    <property type="evidence" value="ECO:0007669"/>
    <property type="project" value="InterPro"/>
</dbReference>
<evidence type="ECO:0000259" key="6">
    <source>
        <dbReference type="SMART" id="SM00925"/>
    </source>
</evidence>
<dbReference type="SUPFAM" id="SSF50685">
    <property type="entry name" value="Barwin-like endoglucanases"/>
    <property type="match status" value="1"/>
</dbReference>
<dbReference type="InterPro" id="IPR036908">
    <property type="entry name" value="RlpA-like_sf"/>
</dbReference>
<evidence type="ECO:0000256" key="4">
    <source>
        <dbReference type="ARBA" id="ARBA00023316"/>
    </source>
</evidence>
<keyword evidence="3" id="KW-0456">Lyase</keyword>